<accession>A0A4V2W8F8</accession>
<dbReference type="InterPro" id="IPR039104">
    <property type="entry name" value="6PGL"/>
</dbReference>
<comment type="function">
    <text evidence="2 7">Hydrolysis of 6-phosphogluconolactone to 6-phosphogluconate.</text>
</comment>
<dbReference type="SUPFAM" id="SSF100950">
    <property type="entry name" value="NagB/RpiA/CoA transferase-like"/>
    <property type="match status" value="1"/>
</dbReference>
<evidence type="ECO:0000313" key="9">
    <source>
        <dbReference type="EMBL" id="MEX6465514.1"/>
    </source>
</evidence>
<evidence type="ECO:0000313" key="11">
    <source>
        <dbReference type="Proteomes" id="UP000295805"/>
    </source>
</evidence>
<evidence type="ECO:0000313" key="10">
    <source>
        <dbReference type="EMBL" id="TCW26130.1"/>
    </source>
</evidence>
<comment type="similarity">
    <text evidence="4 7">Belongs to the glucosamine/galactosamine-6-phosphate isomerase family. 6-phosphogluconolactonase subfamily.</text>
</comment>
<comment type="pathway">
    <text evidence="3 7">Carbohydrate degradation; pentose phosphate pathway; D-ribulose 5-phosphate from D-glucose 6-phosphate (oxidative stage): step 2/3.</text>
</comment>
<dbReference type="PANTHER" id="PTHR11054">
    <property type="entry name" value="6-PHOSPHOGLUCONOLACTONASE"/>
    <property type="match status" value="1"/>
</dbReference>
<reference evidence="9" key="3">
    <citation type="submission" date="2024-07" db="EMBL/GenBank/DDBJ databases">
        <authorList>
            <person name="Wildschutte H."/>
        </authorList>
    </citation>
    <scope>NUCLEOTIDE SEQUENCE</scope>
    <source>
        <strain evidence="9">N60</strain>
    </source>
</reference>
<dbReference type="Proteomes" id="UP000295805">
    <property type="component" value="Unassembled WGS sequence"/>
</dbReference>
<keyword evidence="12" id="KW-1185">Reference proteome</keyword>
<dbReference type="EC" id="3.1.1.31" evidence="5 7"/>
<comment type="catalytic activity">
    <reaction evidence="1 7">
        <text>6-phospho-D-glucono-1,5-lactone + H2O = 6-phospho-D-gluconate + H(+)</text>
        <dbReference type="Rhea" id="RHEA:12556"/>
        <dbReference type="ChEBI" id="CHEBI:15377"/>
        <dbReference type="ChEBI" id="CHEBI:15378"/>
        <dbReference type="ChEBI" id="CHEBI:57955"/>
        <dbReference type="ChEBI" id="CHEBI:58759"/>
        <dbReference type="EC" id="3.1.1.31"/>
    </reaction>
</comment>
<evidence type="ECO:0000256" key="6">
    <source>
        <dbReference type="ARBA" id="ARBA00020337"/>
    </source>
</evidence>
<sequence>MSVTRHLVHEDAQSLAEAAALAAAGHLNERVAAAGRATLSLTGGSVGVKTAAALAGTEVDWSRVTIFLGDERFVPAGHPDRNDGQLAEVLFDAVGDRATIHRWPARGDEFDDVDAAAEAFLTEVDLPGAGGDEPLFDVTLLGMGPEGHIDSLFPHTPAIAETDRLAVGVRDCPKPPPERLTFTLPAVRRSRHVIVVATGEGKAEAVAKGLGGADPADWPVAGAVGTESTTFHLDGPAASLVS</sequence>
<dbReference type="EMBL" id="JBFTEZ010000002">
    <property type="protein sequence ID" value="MEX6465514.1"/>
    <property type="molecule type" value="Genomic_DNA"/>
</dbReference>
<dbReference type="GeneID" id="89530601"/>
<dbReference type="Pfam" id="PF01182">
    <property type="entry name" value="Glucosamine_iso"/>
    <property type="match status" value="1"/>
</dbReference>
<evidence type="ECO:0000256" key="2">
    <source>
        <dbReference type="ARBA" id="ARBA00002681"/>
    </source>
</evidence>
<evidence type="ECO:0000256" key="4">
    <source>
        <dbReference type="ARBA" id="ARBA00010662"/>
    </source>
</evidence>
<reference evidence="10 11" key="1">
    <citation type="submission" date="2019-03" db="EMBL/GenBank/DDBJ databases">
        <title>Root nodule microbial communities of legume samples collected from USA, Mexico and Botswana.</title>
        <authorList>
            <person name="Hirsch A."/>
        </authorList>
    </citation>
    <scope>NUCLEOTIDE SEQUENCE [LARGE SCALE GENOMIC DNA]</scope>
    <source>
        <strain evidence="10 11">55</strain>
    </source>
</reference>
<dbReference type="InterPro" id="IPR006148">
    <property type="entry name" value="Glc/Gal-6P_isomerase"/>
</dbReference>
<proteinExistence type="inferred from homology"/>
<dbReference type="CDD" id="cd01400">
    <property type="entry name" value="6PGL"/>
    <property type="match status" value="1"/>
</dbReference>
<dbReference type="GO" id="GO:0006098">
    <property type="term" value="P:pentose-phosphate shunt"/>
    <property type="evidence" value="ECO:0007669"/>
    <property type="project" value="UniProtKB-UniPathway"/>
</dbReference>
<protein>
    <recommendedName>
        <fullName evidence="6 7">6-phosphogluconolactonase</fullName>
        <shortName evidence="7">6PGL</shortName>
        <ecNumber evidence="5 7">3.1.1.31</ecNumber>
    </recommendedName>
</protein>
<dbReference type="AlphaFoldDB" id="A0A4V2W8F8"/>
<dbReference type="PANTHER" id="PTHR11054:SF0">
    <property type="entry name" value="6-PHOSPHOGLUCONOLACTONASE"/>
    <property type="match status" value="1"/>
</dbReference>
<evidence type="ECO:0000259" key="8">
    <source>
        <dbReference type="Pfam" id="PF01182"/>
    </source>
</evidence>
<comment type="caution">
    <text evidence="10">The sequence shown here is derived from an EMBL/GenBank/DDBJ whole genome shotgun (WGS) entry which is preliminary data.</text>
</comment>
<evidence type="ECO:0000256" key="5">
    <source>
        <dbReference type="ARBA" id="ARBA00013198"/>
    </source>
</evidence>
<evidence type="ECO:0000256" key="7">
    <source>
        <dbReference type="RuleBase" id="RU365095"/>
    </source>
</evidence>
<dbReference type="GO" id="GO:0005975">
    <property type="term" value="P:carbohydrate metabolic process"/>
    <property type="evidence" value="ECO:0007669"/>
    <property type="project" value="UniProtKB-UniRule"/>
</dbReference>
<dbReference type="EMBL" id="SMCX01000002">
    <property type="protein sequence ID" value="TCW26130.1"/>
    <property type="molecule type" value="Genomic_DNA"/>
</dbReference>
<dbReference type="Proteomes" id="UP001560293">
    <property type="component" value="Unassembled WGS sequence"/>
</dbReference>
<dbReference type="GO" id="GO:0017057">
    <property type="term" value="F:6-phosphogluconolactonase activity"/>
    <property type="evidence" value="ECO:0007669"/>
    <property type="project" value="UniProtKB-UniRule"/>
</dbReference>
<reference evidence="12" key="2">
    <citation type="submission" date="2024-07" db="EMBL/GenBank/DDBJ databases">
        <title>Pseudomonas strain that inhibits Aeromonas fish pathogens.</title>
        <authorList>
            <person name="Wildschutte H."/>
        </authorList>
    </citation>
    <scope>NUCLEOTIDE SEQUENCE [LARGE SCALE GENOMIC DNA]</scope>
    <source>
        <strain evidence="12">n60</strain>
    </source>
</reference>
<dbReference type="InterPro" id="IPR037171">
    <property type="entry name" value="NagB/RpiA_transferase-like"/>
</dbReference>
<dbReference type="Gene3D" id="3.40.50.1360">
    <property type="match status" value="1"/>
</dbReference>
<name>A0A4V2W8F8_9ACTN</name>
<organism evidence="10 11">
    <name type="scientific">Dietzia cinnamea</name>
    <dbReference type="NCBI Taxonomy" id="321318"/>
    <lineage>
        <taxon>Bacteria</taxon>
        <taxon>Bacillati</taxon>
        <taxon>Actinomycetota</taxon>
        <taxon>Actinomycetes</taxon>
        <taxon>Mycobacteriales</taxon>
        <taxon>Dietziaceae</taxon>
        <taxon>Dietzia</taxon>
    </lineage>
</organism>
<keyword evidence="7 9" id="KW-0378">Hydrolase</keyword>
<dbReference type="RefSeq" id="WP_061229190.1">
    <property type="nucleotide sequence ID" value="NZ_CP143053.1"/>
</dbReference>
<evidence type="ECO:0000256" key="3">
    <source>
        <dbReference type="ARBA" id="ARBA00004961"/>
    </source>
</evidence>
<feature type="domain" description="Glucosamine/galactosamine-6-phosphate isomerase" evidence="8">
    <location>
        <begin position="10"/>
        <end position="225"/>
    </location>
</feature>
<evidence type="ECO:0000313" key="12">
    <source>
        <dbReference type="Proteomes" id="UP001560293"/>
    </source>
</evidence>
<dbReference type="NCBIfam" id="TIGR01198">
    <property type="entry name" value="pgl"/>
    <property type="match status" value="1"/>
</dbReference>
<evidence type="ECO:0000256" key="1">
    <source>
        <dbReference type="ARBA" id="ARBA00000832"/>
    </source>
</evidence>
<gene>
    <name evidence="7 9" type="primary">pgl</name>
    <name evidence="9" type="ORF">AB6N35_14420</name>
    <name evidence="10" type="ORF">EDD19_10224</name>
</gene>
<dbReference type="UniPathway" id="UPA00115">
    <property type="reaction ID" value="UER00409"/>
</dbReference>
<dbReference type="InterPro" id="IPR005900">
    <property type="entry name" value="6-phosphogluconolactonase_DevB"/>
</dbReference>